<dbReference type="GO" id="GO:0005739">
    <property type="term" value="C:mitochondrion"/>
    <property type="evidence" value="ECO:0007669"/>
    <property type="project" value="TreeGrafter"/>
</dbReference>
<dbReference type="Pfam" id="PF03969">
    <property type="entry name" value="AFG1_ATPase"/>
    <property type="match status" value="1"/>
</dbReference>
<dbReference type="Proteomes" id="UP000035680">
    <property type="component" value="Unassembled WGS sequence"/>
</dbReference>
<reference evidence="4" key="1">
    <citation type="submission" date="2014-07" db="EMBL/GenBank/DDBJ databases">
        <authorList>
            <person name="Martin A.A"/>
            <person name="De Silva N."/>
        </authorList>
    </citation>
    <scope>NUCLEOTIDE SEQUENCE</scope>
</reference>
<dbReference type="STRING" id="75913.A0A0K0FIK8"/>
<keyword evidence="2" id="KW-0547">Nucleotide-binding</keyword>
<proteinExistence type="inferred from homology"/>
<organism evidence="4 5">
    <name type="scientific">Strongyloides venezuelensis</name>
    <name type="common">Threadworm</name>
    <dbReference type="NCBI Taxonomy" id="75913"/>
    <lineage>
        <taxon>Eukaryota</taxon>
        <taxon>Metazoa</taxon>
        <taxon>Ecdysozoa</taxon>
        <taxon>Nematoda</taxon>
        <taxon>Chromadorea</taxon>
        <taxon>Rhabditida</taxon>
        <taxon>Tylenchina</taxon>
        <taxon>Panagrolaimomorpha</taxon>
        <taxon>Strongyloidoidea</taxon>
        <taxon>Strongyloididae</taxon>
        <taxon>Strongyloides</taxon>
    </lineage>
</organism>
<dbReference type="PANTHER" id="PTHR12169:SF6">
    <property type="entry name" value="AFG1-LIKE ATPASE"/>
    <property type="match status" value="1"/>
</dbReference>
<dbReference type="GO" id="GO:0005524">
    <property type="term" value="F:ATP binding"/>
    <property type="evidence" value="ECO:0007669"/>
    <property type="project" value="UniProtKB-KW"/>
</dbReference>
<accession>A0A0K0FIK8</accession>
<keyword evidence="3" id="KW-0067">ATP-binding</keyword>
<comment type="similarity">
    <text evidence="1">Belongs to the AFG1 ATPase family.</text>
</comment>
<evidence type="ECO:0000313" key="4">
    <source>
        <dbReference type="Proteomes" id="UP000035680"/>
    </source>
</evidence>
<protein>
    <submittedName>
        <fullName evidence="5">Lactation elevated protein 1 (inferred by orthology to a human protein)</fullName>
    </submittedName>
</protein>
<dbReference type="InterPro" id="IPR005654">
    <property type="entry name" value="ATPase_AFG1-like"/>
</dbReference>
<dbReference type="WBParaSite" id="SVE_0872800.1">
    <property type="protein sequence ID" value="SVE_0872800.1"/>
    <property type="gene ID" value="SVE_0872800"/>
</dbReference>
<evidence type="ECO:0000256" key="2">
    <source>
        <dbReference type="ARBA" id="ARBA00022741"/>
    </source>
</evidence>
<dbReference type="NCBIfam" id="NF040713">
    <property type="entry name" value="ZapE"/>
    <property type="match status" value="1"/>
</dbReference>
<dbReference type="SUPFAM" id="SSF52540">
    <property type="entry name" value="P-loop containing nucleoside triphosphate hydrolases"/>
    <property type="match status" value="1"/>
</dbReference>
<name>A0A0K0FIK8_STRVS</name>
<evidence type="ECO:0000256" key="1">
    <source>
        <dbReference type="ARBA" id="ARBA00010322"/>
    </source>
</evidence>
<sequence>MHYPNTYSNILQILLTKYDRIITRTFSSNLSNGKILNSYLKEVEKGNLKNDEFQKNIISSIDKLHNDVINLKSTTSTFQLFSKILNTKKTFPQQNSKGIYLWGTVGCGKTMLMDLFYDNINIQSKDRVHFHSFMQKFHKQLHQLKLSLNSNSRSSHKEHLDLVPKIADEIVDKSKLLCLDELQVTDIADAMILKRLFNELFDRGLILFCTSNRVPDDLYKNGLQRHQFIPFIDLVKDRCTVLNLDSKIDYRTLTASKGPNRCYHLHDNQETSDILDNTFKLLITKENEKVGKRIFNVLNRNIQVSKCAGGVADFNFEDLCVKPLGAMDYLVLANTFHSIIIRNVPQFNQTLLSECRRFITMIDTFYDQKVRVILSADVPLQNLFDMDQKNEGLSDSQRFLMDDLQIKDKDESATASIFTGAEELFAFDRTKSRLTEMSSDSYWKHREPSG</sequence>
<keyword evidence="4" id="KW-1185">Reference proteome</keyword>
<evidence type="ECO:0000313" key="5">
    <source>
        <dbReference type="WBParaSite" id="SVE_0872800.1"/>
    </source>
</evidence>
<dbReference type="PANTHER" id="PTHR12169">
    <property type="entry name" value="ATPASE N2B"/>
    <property type="match status" value="1"/>
</dbReference>
<reference evidence="5" key="2">
    <citation type="submission" date="2015-08" db="UniProtKB">
        <authorList>
            <consortium name="WormBaseParasite"/>
        </authorList>
    </citation>
    <scope>IDENTIFICATION</scope>
</reference>
<dbReference type="AlphaFoldDB" id="A0A0K0FIK8"/>
<evidence type="ECO:0000256" key="3">
    <source>
        <dbReference type="ARBA" id="ARBA00022840"/>
    </source>
</evidence>
<dbReference type="InterPro" id="IPR027417">
    <property type="entry name" value="P-loop_NTPase"/>
</dbReference>
<dbReference type="GO" id="GO:0016887">
    <property type="term" value="F:ATP hydrolysis activity"/>
    <property type="evidence" value="ECO:0007669"/>
    <property type="project" value="InterPro"/>
</dbReference>
<dbReference type="Gene3D" id="3.40.50.300">
    <property type="entry name" value="P-loop containing nucleotide triphosphate hydrolases"/>
    <property type="match status" value="1"/>
</dbReference>